<dbReference type="InterPro" id="IPR048997">
    <property type="entry name" value="Stonustoxin-like_helical"/>
</dbReference>
<evidence type="ECO:0000259" key="2">
    <source>
        <dbReference type="Pfam" id="PF18078"/>
    </source>
</evidence>
<dbReference type="InterPro" id="IPR040581">
    <property type="entry name" value="Thioredoxin_11"/>
</dbReference>
<reference evidence="5" key="2">
    <citation type="submission" date="2025-09" db="UniProtKB">
        <authorList>
            <consortium name="Ensembl"/>
        </authorList>
    </citation>
    <scope>IDENTIFICATION</scope>
</reference>
<dbReference type="InterPro" id="IPR052090">
    <property type="entry name" value="Cytolytic_pore-forming_toxin"/>
</dbReference>
<accession>A0A8C6SIA8</accession>
<evidence type="ECO:0000259" key="3">
    <source>
        <dbReference type="Pfam" id="PF21109"/>
    </source>
</evidence>
<protein>
    <recommendedName>
        <fullName evidence="7">SNTX thioredoxin-like domain-containing protein</fullName>
    </recommendedName>
</protein>
<feature type="domain" description="Stonustoxin-like helical" evidence="3">
    <location>
        <begin position="294"/>
        <end position="338"/>
    </location>
</feature>
<keyword evidence="6" id="KW-1185">Reference proteome</keyword>
<feature type="domain" description="SNTX MACPF/CDC-like" evidence="4">
    <location>
        <begin position="60"/>
        <end position="156"/>
    </location>
</feature>
<organism evidence="5 6">
    <name type="scientific">Neogobius melanostomus</name>
    <name type="common">round goby</name>
    <dbReference type="NCBI Taxonomy" id="47308"/>
    <lineage>
        <taxon>Eukaryota</taxon>
        <taxon>Metazoa</taxon>
        <taxon>Chordata</taxon>
        <taxon>Craniata</taxon>
        <taxon>Vertebrata</taxon>
        <taxon>Euteleostomi</taxon>
        <taxon>Actinopterygii</taxon>
        <taxon>Neopterygii</taxon>
        <taxon>Teleostei</taxon>
        <taxon>Neoteleostei</taxon>
        <taxon>Acanthomorphata</taxon>
        <taxon>Gobiaria</taxon>
        <taxon>Gobiiformes</taxon>
        <taxon>Gobioidei</taxon>
        <taxon>Gobiidae</taxon>
        <taxon>Benthophilinae</taxon>
        <taxon>Neogobiini</taxon>
        <taxon>Neogobius</taxon>
    </lineage>
</organism>
<evidence type="ECO:0000259" key="4">
    <source>
        <dbReference type="Pfam" id="PF24674"/>
    </source>
</evidence>
<keyword evidence="1" id="KW-1133">Transmembrane helix</keyword>
<proteinExistence type="predicted"/>
<dbReference type="PANTHER" id="PTHR31594:SF16">
    <property type="entry name" value="SI:CH211-281L24.3"/>
    <property type="match status" value="1"/>
</dbReference>
<sequence>METQLVTTTSLISSSHFIYYTLNGISFVFSGLTLWDKEKLDRDMEVSPQPNTGFQILASESISDKSSSLGVEASLKASFLSGLVNVEGSAKYLNDNKKSTKQARVTLQYKTTTVFKSLTMNQLATKNLTHCEVIDKGLATHVVTAILYGAQAFFVFDRESSEGESVQDIQGNLKVMIERIPLIKIDGSGALKIEDKDREKVNKFSCTFHGDFLLEKSPTMFEEAVKVYQDLPRLLGPNKENVVPVTVHLLPLTTLDSKASKLVRQISLRLVTEAEKVLEGFTELEMWCNDVLESPLCALSFRGEEEEALAEVLKKVAQGPFNSDRLKQWMEDKDDETNAVKSLMKLMQNTETVSSKNALSDKVCDSEKALVFVLTSLDSTEPFLSELEQHLKGSKSNSSDAPEPRRWYSSEDMIYTTVRRKAKLFSDFAEANKDKAKKSLQFLVVGLADKNQEGSAIYLYEDGGLISKNVELPSKPGPLTVGEWAGSVGNGVTHLHMAKKRKKSS</sequence>
<dbReference type="PANTHER" id="PTHR31594">
    <property type="entry name" value="AIG1-TYPE G DOMAIN-CONTAINING PROTEIN"/>
    <property type="match status" value="1"/>
</dbReference>
<reference evidence="5" key="1">
    <citation type="submission" date="2025-08" db="UniProtKB">
        <authorList>
            <consortium name="Ensembl"/>
        </authorList>
    </citation>
    <scope>IDENTIFICATION</scope>
</reference>
<dbReference type="Pfam" id="PF18078">
    <property type="entry name" value="Thioredoxin_11"/>
    <property type="match status" value="1"/>
</dbReference>
<evidence type="ECO:0008006" key="7">
    <source>
        <dbReference type="Google" id="ProtNLM"/>
    </source>
</evidence>
<evidence type="ECO:0000256" key="1">
    <source>
        <dbReference type="SAM" id="Phobius"/>
    </source>
</evidence>
<feature type="transmembrane region" description="Helical" evidence="1">
    <location>
        <begin position="17"/>
        <end position="35"/>
    </location>
</feature>
<dbReference type="InterPro" id="IPR056072">
    <property type="entry name" value="SNTX_MACPF/CDC-like_dom"/>
</dbReference>
<dbReference type="Proteomes" id="UP000694523">
    <property type="component" value="Unplaced"/>
</dbReference>
<name>A0A8C6SIA8_9GOBI</name>
<evidence type="ECO:0000313" key="6">
    <source>
        <dbReference type="Proteomes" id="UP000694523"/>
    </source>
</evidence>
<dbReference type="Pfam" id="PF24674">
    <property type="entry name" value="MACPF_SNTX"/>
    <property type="match status" value="1"/>
</dbReference>
<feature type="domain" description="SNTX thioredoxin-like" evidence="2">
    <location>
        <begin position="350"/>
        <end position="471"/>
    </location>
</feature>
<dbReference type="AlphaFoldDB" id="A0A8C6SIA8"/>
<keyword evidence="1" id="KW-0472">Membrane</keyword>
<keyword evidence="1" id="KW-0812">Transmembrane</keyword>
<dbReference type="Ensembl" id="ENSNMLT00000006503.1">
    <property type="protein sequence ID" value="ENSNMLP00000005662.1"/>
    <property type="gene ID" value="ENSNMLG00000004138.1"/>
</dbReference>
<dbReference type="Pfam" id="PF21109">
    <property type="entry name" value="Stonustoxin_helical"/>
    <property type="match status" value="1"/>
</dbReference>
<evidence type="ECO:0000313" key="5">
    <source>
        <dbReference type="Ensembl" id="ENSNMLP00000005662.1"/>
    </source>
</evidence>